<sequence>MSGDLRRPGIGAVVADPANLLTLGGLVLAICGTAFAAIGRVELAVAMTLLAVLCDWWDGRVARATAGRAQLTREFGGQLDSLADLVSGGINPAMVLLAAGGFAPQYWPGALAVAVAGAVRLAYFNVVGLDVSGRYRGLPIVHNTPAIALVVLATPLLGSALPVVLYAVVVCCAVLHVSSLSVPKITGWGVYVFTAFCVVAAPMLIVLDGGGPW</sequence>
<keyword evidence="2" id="KW-0808">Transferase</keyword>
<keyword evidence="3" id="KW-1185">Reference proteome</keyword>
<dbReference type="GO" id="GO:0008654">
    <property type="term" value="P:phospholipid biosynthetic process"/>
    <property type="evidence" value="ECO:0007669"/>
    <property type="project" value="InterPro"/>
</dbReference>
<dbReference type="AlphaFoldDB" id="A0A7W9HS72"/>
<protein>
    <submittedName>
        <fullName evidence="2">CDP-diacylglycerol--serine O-phosphatidyltransferase</fullName>
        <ecNumber evidence="2">2.7.8.8</ecNumber>
    </submittedName>
</protein>
<keyword evidence="1" id="KW-1133">Transmembrane helix</keyword>
<keyword evidence="1" id="KW-0472">Membrane</keyword>
<dbReference type="EC" id="2.7.8.8" evidence="2"/>
<comment type="caution">
    <text evidence="2">The sequence shown here is derived from an EMBL/GenBank/DDBJ whole genome shotgun (WGS) entry which is preliminary data.</text>
</comment>
<keyword evidence="1" id="KW-0812">Transmembrane</keyword>
<dbReference type="EMBL" id="JACHMO010000001">
    <property type="protein sequence ID" value="MBB5807469.1"/>
    <property type="molecule type" value="Genomic_DNA"/>
</dbReference>
<dbReference type="GO" id="GO:0003882">
    <property type="term" value="F:CDP-diacylglycerol-serine O-phosphatidyltransferase activity"/>
    <property type="evidence" value="ECO:0007669"/>
    <property type="project" value="UniProtKB-EC"/>
</dbReference>
<gene>
    <name evidence="2" type="ORF">F4560_007237</name>
</gene>
<dbReference type="InterPro" id="IPR043130">
    <property type="entry name" value="CDP-OH_PTrfase_TM_dom"/>
</dbReference>
<accession>A0A7W9HS72</accession>
<reference evidence="2 3" key="1">
    <citation type="submission" date="2020-08" db="EMBL/GenBank/DDBJ databases">
        <title>Sequencing the genomes of 1000 actinobacteria strains.</title>
        <authorList>
            <person name="Klenk H.-P."/>
        </authorList>
    </citation>
    <scope>NUCLEOTIDE SEQUENCE [LARGE SCALE GENOMIC DNA]</scope>
    <source>
        <strain evidence="2 3">DSM 45486</strain>
    </source>
</reference>
<evidence type="ECO:0000256" key="1">
    <source>
        <dbReference type="SAM" id="Phobius"/>
    </source>
</evidence>
<organism evidence="2 3">
    <name type="scientific">Saccharothrix ecbatanensis</name>
    <dbReference type="NCBI Taxonomy" id="1105145"/>
    <lineage>
        <taxon>Bacteria</taxon>
        <taxon>Bacillati</taxon>
        <taxon>Actinomycetota</taxon>
        <taxon>Actinomycetes</taxon>
        <taxon>Pseudonocardiales</taxon>
        <taxon>Pseudonocardiaceae</taxon>
        <taxon>Saccharothrix</taxon>
    </lineage>
</organism>
<dbReference type="Gene3D" id="1.20.120.1760">
    <property type="match status" value="1"/>
</dbReference>
<evidence type="ECO:0000313" key="3">
    <source>
        <dbReference type="Proteomes" id="UP000552097"/>
    </source>
</evidence>
<evidence type="ECO:0000313" key="2">
    <source>
        <dbReference type="EMBL" id="MBB5807469.1"/>
    </source>
</evidence>
<feature type="transmembrane region" description="Helical" evidence="1">
    <location>
        <begin position="146"/>
        <end position="176"/>
    </location>
</feature>
<dbReference type="Proteomes" id="UP000552097">
    <property type="component" value="Unassembled WGS sequence"/>
</dbReference>
<feature type="transmembrane region" description="Helical" evidence="1">
    <location>
        <begin position="188"/>
        <end position="207"/>
    </location>
</feature>
<dbReference type="GO" id="GO:0016020">
    <property type="term" value="C:membrane"/>
    <property type="evidence" value="ECO:0007669"/>
    <property type="project" value="InterPro"/>
</dbReference>
<feature type="transmembrane region" description="Helical" evidence="1">
    <location>
        <begin position="106"/>
        <end position="126"/>
    </location>
</feature>
<dbReference type="InterPro" id="IPR000462">
    <property type="entry name" value="CDP-OH_P_trans"/>
</dbReference>
<dbReference type="RefSeq" id="WP_184927531.1">
    <property type="nucleotide sequence ID" value="NZ_JACHMO010000001.1"/>
</dbReference>
<dbReference type="Pfam" id="PF01066">
    <property type="entry name" value="CDP-OH_P_transf"/>
    <property type="match status" value="1"/>
</dbReference>
<feature type="transmembrane region" description="Helical" evidence="1">
    <location>
        <begin position="20"/>
        <end position="38"/>
    </location>
</feature>
<name>A0A7W9HS72_9PSEU</name>
<proteinExistence type="predicted"/>